<dbReference type="EMBL" id="JAVGXC010000023">
    <property type="protein sequence ID" value="MDR0191360.1"/>
    <property type="molecule type" value="Genomic_DNA"/>
</dbReference>
<evidence type="ECO:0000313" key="1">
    <source>
        <dbReference type="EMBL" id="MDR0191360.1"/>
    </source>
</evidence>
<sequence>MSNQLKRTKREKLKKKQNNINRSYLKTDVHHTNTITPDHHAISLFLKIPRHITKITDICRFIGSNLKPKTQANEKDSTMQTIALTALYLLTKEADFTSEILESDFRAILKSISKIETIVSAAKEGLADPQPGST</sequence>
<keyword evidence="2" id="KW-1185">Reference proteome</keyword>
<proteinExistence type="predicted"/>
<comment type="caution">
    <text evidence="1">The sequence shown here is derived from an EMBL/GenBank/DDBJ whole genome shotgun (WGS) entry which is preliminary data.</text>
</comment>
<reference evidence="1 2" key="1">
    <citation type="journal article" date="2023" name="Microbiol. Resour. Announc.">
        <title>Whole-genome sequence of Pseudomonas yamanorum OLsAu1 isolated from the edible ectomycorrhizal mushroom Lactarius sp. section Deliciosi.</title>
        <authorList>
            <person name="Ramirez-Mendoza R."/>
            <person name="Angeles-Argaiz R.E."/>
            <person name="Hernandez-Oaxaca D."/>
            <person name="Aguirre-Beltran L."/>
            <person name="Almaraz-Suarez J."/>
            <person name="Perez-Moreno J."/>
        </authorList>
    </citation>
    <scope>NUCLEOTIDE SEQUENCE [LARGE SCALE GENOMIC DNA]</scope>
    <source>
        <strain evidence="1 2">OLsAu1</strain>
    </source>
</reference>
<gene>
    <name evidence="1" type="ORF">RCO22_20640</name>
</gene>
<dbReference type="Proteomes" id="UP001224477">
    <property type="component" value="Unassembled WGS sequence"/>
</dbReference>
<protein>
    <submittedName>
        <fullName evidence="1">Uncharacterized protein</fullName>
    </submittedName>
</protein>
<accession>A0ABU1CVZ3</accession>
<name>A0ABU1CVZ3_9PSED</name>
<dbReference type="RefSeq" id="WP_309255364.1">
    <property type="nucleotide sequence ID" value="NZ_JAVGXC010000023.1"/>
</dbReference>
<evidence type="ECO:0000313" key="2">
    <source>
        <dbReference type="Proteomes" id="UP001224477"/>
    </source>
</evidence>
<organism evidence="1 2">
    <name type="scientific">Pseudomonas yamanorum</name>
    <dbReference type="NCBI Taxonomy" id="515393"/>
    <lineage>
        <taxon>Bacteria</taxon>
        <taxon>Pseudomonadati</taxon>
        <taxon>Pseudomonadota</taxon>
        <taxon>Gammaproteobacteria</taxon>
        <taxon>Pseudomonadales</taxon>
        <taxon>Pseudomonadaceae</taxon>
        <taxon>Pseudomonas</taxon>
    </lineage>
</organism>